<dbReference type="EMBL" id="DTCM01000100">
    <property type="protein sequence ID" value="HGL41632.1"/>
    <property type="molecule type" value="Genomic_DNA"/>
</dbReference>
<dbReference type="GO" id="GO:0005886">
    <property type="term" value="C:plasma membrane"/>
    <property type="evidence" value="ECO:0007669"/>
    <property type="project" value="TreeGrafter"/>
</dbReference>
<comment type="caution">
    <text evidence="3">The sequence shown here is derived from an EMBL/GenBank/DDBJ whole genome shotgun (WGS) entry which is preliminary data.</text>
</comment>
<dbReference type="AlphaFoldDB" id="A0A7C4I4R1"/>
<evidence type="ECO:0000313" key="3">
    <source>
        <dbReference type="EMBL" id="HGN89914.1"/>
    </source>
</evidence>
<evidence type="ECO:0000313" key="4">
    <source>
        <dbReference type="EMBL" id="HHN52214.1"/>
    </source>
</evidence>
<dbReference type="PANTHER" id="PTHR39966:SF1">
    <property type="entry name" value="HEMERYTHRIN-LIKE DOMAIN-CONTAINING PROTEIN"/>
    <property type="match status" value="1"/>
</dbReference>
<dbReference type="EMBL" id="DTAD01000023">
    <property type="protein sequence ID" value="HGN89914.1"/>
    <property type="molecule type" value="Genomic_DNA"/>
</dbReference>
<dbReference type="InterPro" id="IPR012312">
    <property type="entry name" value="Hemerythrin-like"/>
</dbReference>
<dbReference type="EMBL" id="DRXG01000056">
    <property type="protein sequence ID" value="HHN52214.1"/>
    <property type="molecule type" value="Genomic_DNA"/>
</dbReference>
<dbReference type="PANTHER" id="PTHR39966">
    <property type="entry name" value="BLL2471 PROTEIN-RELATED"/>
    <property type="match status" value="1"/>
</dbReference>
<accession>A0A7C4I4R1</accession>
<gene>
    <name evidence="4" type="ORF">ENM30_02760</name>
    <name evidence="3" type="ORF">ENT82_02135</name>
    <name evidence="2" type="ORF">ENU43_08230</name>
</gene>
<dbReference type="CDD" id="cd12108">
    <property type="entry name" value="Hr-like"/>
    <property type="match status" value="1"/>
</dbReference>
<name>A0A7C4I4R1_CALS0</name>
<feature type="domain" description="Hemerythrin-like" evidence="1">
    <location>
        <begin position="9"/>
        <end position="142"/>
    </location>
</feature>
<evidence type="ECO:0000313" key="2">
    <source>
        <dbReference type="EMBL" id="HGL41632.1"/>
    </source>
</evidence>
<sequence>MDNALESLTHSLLRDHEVILRAVARLENRVSEWRRSKRIERGSLEKFIEFAKLFTDRCHHGKEERCLFPCMEKRGIPREGGPIGVMLYEHQLGRQLISRLEKAAETYFSDGSGLDEVLTVCEDYISLIRQHIAKENDILFPMGENVVTEEDVRQTHTCYEEVELREVGEEEHHRLEKAADEI</sequence>
<dbReference type="Pfam" id="PF01814">
    <property type="entry name" value="Hemerythrin"/>
    <property type="match status" value="1"/>
</dbReference>
<organism evidence="3">
    <name type="scientific">Caldiarchaeum subterraneum</name>
    <dbReference type="NCBI Taxonomy" id="311458"/>
    <lineage>
        <taxon>Archaea</taxon>
        <taxon>Nitrososphaerota</taxon>
        <taxon>Candidatus Caldarchaeales</taxon>
        <taxon>Candidatus Caldarchaeaceae</taxon>
        <taxon>Candidatus Caldarchaeum</taxon>
    </lineage>
</organism>
<proteinExistence type="predicted"/>
<dbReference type="Gene3D" id="1.20.120.520">
    <property type="entry name" value="nmb1532 protein domain like"/>
    <property type="match status" value="1"/>
</dbReference>
<reference evidence="3" key="1">
    <citation type="journal article" date="2020" name="mSystems">
        <title>Genome- and Community-Level Interaction Insights into Carbon Utilization and Element Cycling Functions of Hydrothermarchaeota in Hydrothermal Sediment.</title>
        <authorList>
            <person name="Zhou Z."/>
            <person name="Liu Y."/>
            <person name="Xu W."/>
            <person name="Pan J."/>
            <person name="Luo Z.H."/>
            <person name="Li M."/>
        </authorList>
    </citation>
    <scope>NUCLEOTIDE SEQUENCE [LARGE SCALE GENOMIC DNA]</scope>
    <source>
        <strain evidence="4">SpSt-1073</strain>
        <strain evidence="3">SpSt-613</strain>
        <strain evidence="2">SpSt-669</strain>
    </source>
</reference>
<protein>
    <recommendedName>
        <fullName evidence="1">Hemerythrin-like domain-containing protein</fullName>
    </recommendedName>
</protein>
<evidence type="ECO:0000259" key="1">
    <source>
        <dbReference type="Pfam" id="PF01814"/>
    </source>
</evidence>